<dbReference type="Proteomes" id="UP000439752">
    <property type="component" value="Unassembled WGS sequence"/>
</dbReference>
<dbReference type="AlphaFoldDB" id="A0A653I4A3"/>
<evidence type="ECO:0000313" key="1">
    <source>
        <dbReference type="EMBL" id="VWX33781.1"/>
    </source>
</evidence>
<reference evidence="1 2" key="1">
    <citation type="submission" date="2019-10" db="EMBL/GenBank/DDBJ databases">
        <authorList>
            <person name="Karimi E."/>
        </authorList>
    </citation>
    <scope>NUCLEOTIDE SEQUENCE [LARGE SCALE GENOMIC DNA]</scope>
    <source>
        <strain evidence="1">Exiguobacterium sp. 9Y</strain>
    </source>
</reference>
<accession>A0A653I4A3</accession>
<dbReference type="EMBL" id="CABWKQ010000005">
    <property type="protein sequence ID" value="VWX33781.1"/>
    <property type="molecule type" value="Genomic_DNA"/>
</dbReference>
<name>A0A653I4A3_9BACL</name>
<organism evidence="1 2">
    <name type="scientific">Exiguobacterium oxidotolerans</name>
    <dbReference type="NCBI Taxonomy" id="223958"/>
    <lineage>
        <taxon>Bacteria</taxon>
        <taxon>Bacillati</taxon>
        <taxon>Bacillota</taxon>
        <taxon>Bacilli</taxon>
        <taxon>Bacillales</taxon>
        <taxon>Bacillales Family XII. Incertae Sedis</taxon>
        <taxon>Exiguobacterium</taxon>
    </lineage>
</organism>
<evidence type="ECO:0000313" key="2">
    <source>
        <dbReference type="Proteomes" id="UP000439752"/>
    </source>
</evidence>
<sequence>MKRIQIADFDRRLPGRELRETTHYYEVIFMKDYEERYPSTQVRTIQLADICVNLIVMPEQTYLVSALFLKPVEVTDVVAWIQLYTISFATADDSGYYVEQADEILEIVLYQGNPIVIATRGDDRLYYETKGVIEVRRATNEGIGKKPLLYLNGEAWFGVPRLEFNPKQDELHVNGTFLFADYMDAYQGHVGFFRQATPDLPTVLLVGRAIIEMELTENPDGSRILVIEQPYDEA</sequence>
<protein>
    <submittedName>
        <fullName evidence="1">Uncharacterized protein</fullName>
    </submittedName>
</protein>
<gene>
    <name evidence="1" type="ORF">EXIGUO9Y_130078</name>
</gene>
<keyword evidence="2" id="KW-1185">Reference proteome</keyword>
<dbReference type="RefSeq" id="WP_159172841.1">
    <property type="nucleotide sequence ID" value="NZ_LR732308.1"/>
</dbReference>
<proteinExistence type="predicted"/>